<dbReference type="GO" id="GO:0003952">
    <property type="term" value="F:NAD+ synthase (glutamine-hydrolyzing) activity"/>
    <property type="evidence" value="ECO:0007669"/>
    <property type="project" value="InterPro"/>
</dbReference>
<evidence type="ECO:0000313" key="13">
    <source>
        <dbReference type="Proteomes" id="UP000010802"/>
    </source>
</evidence>
<feature type="binding site" description="in other chain" evidence="8">
    <location>
        <position position="110"/>
    </location>
    <ligand>
        <name>deamido-NAD(+)</name>
        <dbReference type="ChEBI" id="CHEBI:58437"/>
        <note>ligand shared between two neighboring subunits</note>
    </ligand>
</feature>
<proteinExistence type="inferred from homology"/>
<feature type="domain" description="NAD/GMP synthase" evidence="11">
    <location>
        <begin position="8"/>
        <end position="233"/>
    </location>
</feature>
<dbReference type="InterPro" id="IPR022310">
    <property type="entry name" value="NAD/GMP_synthase"/>
</dbReference>
<dbReference type="HAMAP" id="MF_00193">
    <property type="entry name" value="NadE_ammonia_dep"/>
    <property type="match status" value="1"/>
</dbReference>
<comment type="pathway">
    <text evidence="8">Cofactor biosynthesis; NAD(+) biosynthesis; NAD(+) from deamido-NAD(+) (ammonia route): step 1/1.</text>
</comment>
<feature type="binding site" description="in other chain" evidence="8">
    <location>
        <position position="143"/>
    </location>
    <ligand>
        <name>deamido-NAD(+)</name>
        <dbReference type="ChEBI" id="CHEBI:58437"/>
        <note>ligand shared between two neighboring subunits</note>
    </ligand>
</feature>
<feature type="binding site" evidence="8">
    <location>
        <position position="159"/>
    </location>
    <ligand>
        <name>ATP</name>
        <dbReference type="ChEBI" id="CHEBI:30616"/>
    </ligand>
</feature>
<accession>L0S294</accession>
<evidence type="ECO:0000256" key="5">
    <source>
        <dbReference type="ARBA" id="ARBA00022840"/>
    </source>
</evidence>
<dbReference type="CDD" id="cd00553">
    <property type="entry name" value="NAD_synthase"/>
    <property type="match status" value="1"/>
</dbReference>
<feature type="binding site" evidence="8">
    <location>
        <position position="35"/>
    </location>
    <ligand>
        <name>Mg(2+)</name>
        <dbReference type="ChEBI" id="CHEBI:18420"/>
    </ligand>
</feature>
<dbReference type="GO" id="GO:0004359">
    <property type="term" value="F:glutaminase activity"/>
    <property type="evidence" value="ECO:0007669"/>
    <property type="project" value="InterPro"/>
</dbReference>
<feature type="binding site" evidence="8">
    <location>
        <position position="181"/>
    </location>
    <ligand>
        <name>ATP</name>
        <dbReference type="ChEBI" id="CHEBI:30616"/>
    </ligand>
</feature>
<organism evidence="12 13">
    <name type="scientific">Tepidanaerobacter acetatoxydans (strain DSM 21804 / JCM 16047 / Re1)</name>
    <dbReference type="NCBI Taxonomy" id="1209989"/>
    <lineage>
        <taxon>Bacteria</taxon>
        <taxon>Bacillati</taxon>
        <taxon>Bacillota</taxon>
        <taxon>Clostridia</taxon>
        <taxon>Thermosediminibacterales</taxon>
        <taxon>Tepidanaerobacteraceae</taxon>
        <taxon>Tepidanaerobacter</taxon>
    </lineage>
</organism>
<accession>F4LT46</accession>
<dbReference type="GO" id="GO:0005524">
    <property type="term" value="F:ATP binding"/>
    <property type="evidence" value="ECO:0007669"/>
    <property type="project" value="UniProtKB-UniRule"/>
</dbReference>
<dbReference type="GO" id="GO:0005737">
    <property type="term" value="C:cytoplasm"/>
    <property type="evidence" value="ECO:0007669"/>
    <property type="project" value="InterPro"/>
</dbReference>
<reference evidence="13" key="1">
    <citation type="journal article" date="2013" name="Genome Announc.">
        <title>First genome sequence of a syntrophic acetate-oxidizing bacterium, Tepidanaerobacter acetatoxydans strain Re1.</title>
        <authorList>
            <person name="Manzoor S."/>
            <person name="Bongcam-Rudloff E."/>
            <person name="Schnurer A."/>
            <person name="Muller B."/>
        </authorList>
    </citation>
    <scope>NUCLEOTIDE SEQUENCE [LARGE SCALE GENOMIC DNA]</scope>
    <source>
        <strain evidence="13">Re1</strain>
    </source>
</reference>
<dbReference type="SUPFAM" id="SSF52402">
    <property type="entry name" value="Adenine nucleotide alpha hydrolases-like"/>
    <property type="match status" value="1"/>
</dbReference>
<dbReference type="OrthoDB" id="9803818at2"/>
<dbReference type="NCBIfam" id="TIGR00552">
    <property type="entry name" value="nadE"/>
    <property type="match status" value="1"/>
</dbReference>
<keyword evidence="7 8" id="KW-0520">NAD</keyword>
<name>F4LT46_TEPAE</name>
<evidence type="ECO:0000256" key="4">
    <source>
        <dbReference type="ARBA" id="ARBA00022741"/>
    </source>
</evidence>
<dbReference type="UniPathway" id="UPA00253">
    <property type="reaction ID" value="UER00333"/>
</dbReference>
<dbReference type="PANTHER" id="PTHR23090">
    <property type="entry name" value="NH 3 /GLUTAMINE-DEPENDENT NAD + SYNTHETASE"/>
    <property type="match status" value="1"/>
</dbReference>
<dbReference type="RefSeq" id="WP_013778238.1">
    <property type="nucleotide sequence ID" value="NC_015519.1"/>
</dbReference>
<dbReference type="GO" id="GO:0009435">
    <property type="term" value="P:NAD+ biosynthetic process"/>
    <property type="evidence" value="ECO:0007669"/>
    <property type="project" value="UniProtKB-UniRule"/>
</dbReference>
<keyword evidence="3 8" id="KW-0479">Metal-binding</keyword>
<dbReference type="PATRIC" id="fig|1209989.3.peg.1416"/>
<evidence type="ECO:0000256" key="1">
    <source>
        <dbReference type="ARBA" id="ARBA00005859"/>
    </source>
</evidence>
<evidence type="ECO:0000256" key="6">
    <source>
        <dbReference type="ARBA" id="ARBA00022842"/>
    </source>
</evidence>
<dbReference type="GO" id="GO:0046872">
    <property type="term" value="F:metal ion binding"/>
    <property type="evidence" value="ECO:0007669"/>
    <property type="project" value="UniProtKB-KW"/>
</dbReference>
<dbReference type="Proteomes" id="UP000010802">
    <property type="component" value="Chromosome"/>
</dbReference>
<dbReference type="STRING" id="1209989.TepRe1_1169"/>
<dbReference type="eggNOG" id="COG0171">
    <property type="taxonomic scope" value="Bacteria"/>
</dbReference>
<protein>
    <recommendedName>
        <fullName evidence="8 10">NH(3)-dependent NAD(+) synthetase</fullName>
        <ecNumber evidence="8 10">6.3.1.5</ecNumber>
    </recommendedName>
</protein>
<keyword evidence="13" id="KW-1185">Reference proteome</keyword>
<feature type="binding site" description="in other chain" evidence="8">
    <location>
        <begin position="228"/>
        <end position="229"/>
    </location>
    <ligand>
        <name>deamido-NAD(+)</name>
        <dbReference type="ChEBI" id="CHEBI:58437"/>
        <note>ligand shared between two neighboring subunits</note>
    </ligand>
</feature>
<dbReference type="KEGG" id="tae:TepiRe1_1279"/>
<feature type="binding site" evidence="8">
    <location>
        <begin position="29"/>
        <end position="36"/>
    </location>
    <ligand>
        <name>ATP</name>
        <dbReference type="ChEBI" id="CHEBI:30616"/>
    </ligand>
</feature>
<comment type="caution">
    <text evidence="8">Lacks conserved residue(s) required for the propagation of feature annotation.</text>
</comment>
<feature type="binding site" evidence="8">
    <location>
        <position position="135"/>
    </location>
    <ligand>
        <name>Mg(2+)</name>
        <dbReference type="ChEBI" id="CHEBI:18420"/>
    </ligand>
</feature>
<dbReference type="Gene3D" id="3.40.50.620">
    <property type="entry name" value="HUPs"/>
    <property type="match status" value="1"/>
</dbReference>
<evidence type="ECO:0000256" key="7">
    <source>
        <dbReference type="ARBA" id="ARBA00023027"/>
    </source>
</evidence>
<dbReference type="InterPro" id="IPR022926">
    <property type="entry name" value="NH(3)-dep_NAD(+)_synth"/>
</dbReference>
<comment type="similarity">
    <text evidence="1 8 9">Belongs to the NAD synthetase family.</text>
</comment>
<evidence type="ECO:0000256" key="8">
    <source>
        <dbReference type="HAMAP-Rule" id="MF_00193"/>
    </source>
</evidence>
<dbReference type="HOGENOM" id="CLU_059327_1_1_9"/>
<dbReference type="Pfam" id="PF02540">
    <property type="entry name" value="NAD_synthase"/>
    <property type="match status" value="1"/>
</dbReference>
<dbReference type="InterPro" id="IPR014729">
    <property type="entry name" value="Rossmann-like_a/b/a_fold"/>
</dbReference>
<evidence type="ECO:0000256" key="3">
    <source>
        <dbReference type="ARBA" id="ARBA00022723"/>
    </source>
</evidence>
<dbReference type="AlphaFoldDB" id="F4LT46"/>
<dbReference type="EC" id="6.3.1.5" evidence="8 10"/>
<evidence type="ECO:0000256" key="9">
    <source>
        <dbReference type="RuleBase" id="RU003811"/>
    </source>
</evidence>
<dbReference type="PANTHER" id="PTHR23090:SF9">
    <property type="entry name" value="GLUTAMINE-DEPENDENT NAD(+) SYNTHETASE"/>
    <property type="match status" value="1"/>
</dbReference>
<dbReference type="KEGG" id="tep:TepRe1_1169"/>
<evidence type="ECO:0000313" key="12">
    <source>
        <dbReference type="EMBL" id="CCP26003.1"/>
    </source>
</evidence>
<feature type="binding site" evidence="8">
    <location>
        <position position="150"/>
    </location>
    <ligand>
        <name>deamido-NAD(+)</name>
        <dbReference type="ChEBI" id="CHEBI:58437"/>
        <note>ligand shared between two neighboring subunits</note>
    </ligand>
</feature>
<evidence type="ECO:0000256" key="2">
    <source>
        <dbReference type="ARBA" id="ARBA00022598"/>
    </source>
</evidence>
<dbReference type="InterPro" id="IPR003694">
    <property type="entry name" value="NAD_synthase"/>
</dbReference>
<keyword evidence="4 8" id="KW-0547">Nucleotide-binding</keyword>
<sequence length="241" mass="27123">MDVNELCDSLVTWLKDYTQKAGALGAVFGMSGGIDSAVVSVLCKRAFGENALGLIMPCYSDKDDERDAKLVADKFDIKYQTIILDDVYDEFLKVMVKSENQMAKANIKPRLRMIALYYYAALNHYLVVGSENKSEITVGYFTKYGDGGADLWPIGNLVKGQVKKLAAYLDIPQKIIDKVPTAGLWSGQSDEKEMGITYNELDRYILTGEIANPEIRDRIRALYIKSEHKRRLAKIPEFKLD</sequence>
<dbReference type="EMBL" id="HF563609">
    <property type="protein sequence ID" value="CCP26003.1"/>
    <property type="molecule type" value="Genomic_DNA"/>
</dbReference>
<keyword evidence="6 8" id="KW-0460">Magnesium</keyword>
<comment type="function">
    <text evidence="8">Catalyzes the ATP-dependent amidation of deamido-NAD to form NAD. Uses ammonia as a nitrogen source.</text>
</comment>
<gene>
    <name evidence="8 12" type="primary">nadE</name>
    <name evidence="12" type="ordered locus">TEPIRE1_1279</name>
</gene>
<keyword evidence="5 8" id="KW-0067">ATP-binding</keyword>
<evidence type="ECO:0000256" key="10">
    <source>
        <dbReference type="RuleBase" id="RU003812"/>
    </source>
</evidence>
<comment type="catalytic activity">
    <reaction evidence="8 10">
        <text>deamido-NAD(+) + NH4(+) + ATP = AMP + diphosphate + NAD(+) + H(+)</text>
        <dbReference type="Rhea" id="RHEA:21188"/>
        <dbReference type="ChEBI" id="CHEBI:15378"/>
        <dbReference type="ChEBI" id="CHEBI:28938"/>
        <dbReference type="ChEBI" id="CHEBI:30616"/>
        <dbReference type="ChEBI" id="CHEBI:33019"/>
        <dbReference type="ChEBI" id="CHEBI:57540"/>
        <dbReference type="ChEBI" id="CHEBI:58437"/>
        <dbReference type="ChEBI" id="CHEBI:456215"/>
        <dbReference type="EC" id="6.3.1.5"/>
    </reaction>
</comment>
<keyword evidence="2 8" id="KW-0436">Ligase</keyword>
<comment type="subunit">
    <text evidence="8">Homodimer.</text>
</comment>
<evidence type="ECO:0000259" key="11">
    <source>
        <dbReference type="Pfam" id="PF02540"/>
    </source>
</evidence>
<dbReference type="GO" id="GO:0008795">
    <property type="term" value="F:NAD+ synthase activity"/>
    <property type="evidence" value="ECO:0007669"/>
    <property type="project" value="UniProtKB-UniRule"/>
</dbReference>